<keyword evidence="2" id="KW-1185">Reference proteome</keyword>
<dbReference type="AlphaFoldDB" id="A0AAW0SGV7"/>
<dbReference type="Proteomes" id="UP001487740">
    <property type="component" value="Unassembled WGS sequence"/>
</dbReference>
<protein>
    <submittedName>
        <fullName evidence="1">Uncharacterized protein</fullName>
    </submittedName>
</protein>
<evidence type="ECO:0000313" key="2">
    <source>
        <dbReference type="Proteomes" id="UP001487740"/>
    </source>
</evidence>
<gene>
    <name evidence="1" type="ORF">O3P69_012343</name>
</gene>
<proteinExistence type="predicted"/>
<evidence type="ECO:0000313" key="1">
    <source>
        <dbReference type="EMBL" id="KAK8374031.1"/>
    </source>
</evidence>
<comment type="caution">
    <text evidence="1">The sequence shown here is derived from an EMBL/GenBank/DDBJ whole genome shotgun (WGS) entry which is preliminary data.</text>
</comment>
<dbReference type="EMBL" id="JARAKH010000697">
    <property type="protein sequence ID" value="KAK8374031.1"/>
    <property type="molecule type" value="Genomic_DNA"/>
</dbReference>
<organism evidence="1 2">
    <name type="scientific">Scylla paramamosain</name>
    <name type="common">Mud crab</name>
    <dbReference type="NCBI Taxonomy" id="85552"/>
    <lineage>
        <taxon>Eukaryota</taxon>
        <taxon>Metazoa</taxon>
        <taxon>Ecdysozoa</taxon>
        <taxon>Arthropoda</taxon>
        <taxon>Crustacea</taxon>
        <taxon>Multicrustacea</taxon>
        <taxon>Malacostraca</taxon>
        <taxon>Eumalacostraca</taxon>
        <taxon>Eucarida</taxon>
        <taxon>Decapoda</taxon>
        <taxon>Pleocyemata</taxon>
        <taxon>Brachyura</taxon>
        <taxon>Eubrachyura</taxon>
        <taxon>Portunoidea</taxon>
        <taxon>Portunidae</taxon>
        <taxon>Portuninae</taxon>
        <taxon>Scylla</taxon>
    </lineage>
</organism>
<accession>A0AAW0SGV7</accession>
<sequence>MHKRELYPGGKEEGYPMGGTQSLICSWQKLERAAPSTHSSKHVNKTRAHHNAAHACVRTYMLLCDASRLCCCVGQEKPYTPMGSAVFIPLGCQTVIAVAPSLGKTMCGAQAVCPH</sequence>
<name>A0AAW0SGV7_SCYPA</name>
<reference evidence="1 2" key="1">
    <citation type="submission" date="2023-03" db="EMBL/GenBank/DDBJ databases">
        <title>High-quality genome of Scylla paramamosain provides insights in environmental adaptation.</title>
        <authorList>
            <person name="Zhang L."/>
        </authorList>
    </citation>
    <scope>NUCLEOTIDE SEQUENCE [LARGE SCALE GENOMIC DNA]</scope>
    <source>
        <strain evidence="1">LZ_2023a</strain>
        <tissue evidence="1">Muscle</tissue>
    </source>
</reference>